<reference evidence="1 2" key="1">
    <citation type="submission" date="2021-06" db="EMBL/GenBank/DDBJ databases">
        <authorList>
            <person name="Kallberg Y."/>
            <person name="Tangrot J."/>
            <person name="Rosling A."/>
        </authorList>
    </citation>
    <scope>NUCLEOTIDE SEQUENCE [LARGE SCALE GENOMIC DNA]</scope>
    <source>
        <strain evidence="1 2">120-4 pot B 10/14</strain>
    </source>
</reference>
<feature type="non-terminal residue" evidence="1">
    <location>
        <position position="51"/>
    </location>
</feature>
<sequence length="51" mass="5764">DKIRRVVNMGDPAPHYPFPFPLLGYQHHKGEVWITDSSSSKVLVCEGNENP</sequence>
<protein>
    <submittedName>
        <fullName evidence="1">46118_t:CDS:1</fullName>
    </submittedName>
</protein>
<organism evidence="1 2">
    <name type="scientific">Gigaspora margarita</name>
    <dbReference type="NCBI Taxonomy" id="4874"/>
    <lineage>
        <taxon>Eukaryota</taxon>
        <taxon>Fungi</taxon>
        <taxon>Fungi incertae sedis</taxon>
        <taxon>Mucoromycota</taxon>
        <taxon>Glomeromycotina</taxon>
        <taxon>Glomeromycetes</taxon>
        <taxon>Diversisporales</taxon>
        <taxon>Gigasporaceae</taxon>
        <taxon>Gigaspora</taxon>
    </lineage>
</organism>
<accession>A0ABN7XK91</accession>
<proteinExistence type="predicted"/>
<name>A0ABN7XK91_GIGMA</name>
<dbReference type="EMBL" id="CAJVQB010146991">
    <property type="protein sequence ID" value="CAG8855216.1"/>
    <property type="molecule type" value="Genomic_DNA"/>
</dbReference>
<gene>
    <name evidence="1" type="ORF">GMARGA_LOCUS44037</name>
</gene>
<keyword evidence="2" id="KW-1185">Reference proteome</keyword>
<evidence type="ECO:0000313" key="1">
    <source>
        <dbReference type="EMBL" id="CAG8855216.1"/>
    </source>
</evidence>
<dbReference type="InterPro" id="IPR029058">
    <property type="entry name" value="AB_hydrolase_fold"/>
</dbReference>
<feature type="non-terminal residue" evidence="1">
    <location>
        <position position="1"/>
    </location>
</feature>
<dbReference type="Proteomes" id="UP000789901">
    <property type="component" value="Unassembled WGS sequence"/>
</dbReference>
<dbReference type="Gene3D" id="3.40.50.1820">
    <property type="entry name" value="alpha/beta hydrolase"/>
    <property type="match status" value="1"/>
</dbReference>
<comment type="caution">
    <text evidence="1">The sequence shown here is derived from an EMBL/GenBank/DDBJ whole genome shotgun (WGS) entry which is preliminary data.</text>
</comment>
<evidence type="ECO:0000313" key="2">
    <source>
        <dbReference type="Proteomes" id="UP000789901"/>
    </source>
</evidence>
<dbReference type="SUPFAM" id="SSF53474">
    <property type="entry name" value="alpha/beta-Hydrolases"/>
    <property type="match status" value="1"/>
</dbReference>